<gene>
    <name evidence="2" type="primary">tsaB</name>
    <name evidence="2" type="ORF">NVS47_05900</name>
</gene>
<dbReference type="EMBL" id="JANPWE010000002">
    <property type="protein sequence ID" value="MCR6545050.1"/>
    <property type="molecule type" value="Genomic_DNA"/>
</dbReference>
<dbReference type="CDD" id="cd24032">
    <property type="entry name" value="ASKHA_NBD_TsaB"/>
    <property type="match status" value="1"/>
</dbReference>
<reference evidence="2 3" key="1">
    <citation type="submission" date="2022-08" db="EMBL/GenBank/DDBJ databases">
        <title>Proteogenomics of the novel Dehalobacterium formicoaceticum strain EZ94 highlights a key role of methyltransferases during anaerobic dichloromethane degradation.</title>
        <authorList>
            <person name="Wasmund K."/>
        </authorList>
    </citation>
    <scope>NUCLEOTIDE SEQUENCE [LARGE SCALE GENOMIC DNA]</scope>
    <source>
        <strain evidence="2 3">EZ94</strain>
    </source>
</reference>
<dbReference type="Proteomes" id="UP001524944">
    <property type="component" value="Unassembled WGS sequence"/>
</dbReference>
<evidence type="ECO:0000313" key="2">
    <source>
        <dbReference type="EMBL" id="MCR6545050.1"/>
    </source>
</evidence>
<dbReference type="Gene3D" id="3.30.420.40">
    <property type="match status" value="2"/>
</dbReference>
<dbReference type="InterPro" id="IPR022496">
    <property type="entry name" value="T6A_TsaB"/>
</dbReference>
<dbReference type="EC" id="2.3.1.234" evidence="2"/>
<dbReference type="NCBIfam" id="TIGR03725">
    <property type="entry name" value="T6A_YeaZ"/>
    <property type="match status" value="1"/>
</dbReference>
<keyword evidence="3" id="KW-1185">Reference proteome</keyword>
<sequence length="237" mass="25672">MKILGIDAATKAAGVAIADETGVLAENWLNNGKTHSQSLLPLLDSLLKNANIPWADIQGIAVTIGPGSFTGLRIGLATVQGLAQVLDLPVAGVVTLDALAENLPGVPNLICPILDARKNEVYTAMYRYEAGRMTRLSPYQAVTPEKLVTELLVLKEKVTFLGDGVPVYQEFILDRMKEKAVFAPASHNLLHGAQVALLGLSKFQRGQETSIFEIKPFYLRPSEAEVKWVKTHGEVCL</sequence>
<comment type="caution">
    <text evidence="2">The sequence shown here is derived from an EMBL/GenBank/DDBJ whole genome shotgun (WGS) entry which is preliminary data.</text>
</comment>
<dbReference type="RefSeq" id="WP_089608733.1">
    <property type="nucleotide sequence ID" value="NZ_CP022121.1"/>
</dbReference>
<dbReference type="GO" id="GO:0061711">
    <property type="term" value="F:tRNA N(6)-L-threonylcarbamoyladenine synthase activity"/>
    <property type="evidence" value="ECO:0007669"/>
    <property type="project" value="UniProtKB-EC"/>
</dbReference>
<keyword evidence="2" id="KW-0808">Transferase</keyword>
<dbReference type="Pfam" id="PF00814">
    <property type="entry name" value="TsaD"/>
    <property type="match status" value="1"/>
</dbReference>
<evidence type="ECO:0000259" key="1">
    <source>
        <dbReference type="Pfam" id="PF00814"/>
    </source>
</evidence>
<organism evidence="2 3">
    <name type="scientific">Dehalobacterium formicoaceticum</name>
    <dbReference type="NCBI Taxonomy" id="51515"/>
    <lineage>
        <taxon>Bacteria</taxon>
        <taxon>Bacillati</taxon>
        <taxon>Bacillota</taxon>
        <taxon>Clostridia</taxon>
        <taxon>Eubacteriales</taxon>
        <taxon>Peptococcaceae</taxon>
        <taxon>Dehalobacterium</taxon>
    </lineage>
</organism>
<accession>A0ABT1Y4I5</accession>
<dbReference type="InterPro" id="IPR000905">
    <property type="entry name" value="Gcp-like_dom"/>
</dbReference>
<dbReference type="PANTHER" id="PTHR11735">
    <property type="entry name" value="TRNA N6-ADENOSINE THREONYLCARBAMOYLTRANSFERASE"/>
    <property type="match status" value="1"/>
</dbReference>
<dbReference type="PANTHER" id="PTHR11735:SF11">
    <property type="entry name" value="TRNA THREONYLCARBAMOYLADENOSINE BIOSYNTHESIS PROTEIN TSAB"/>
    <property type="match status" value="1"/>
</dbReference>
<evidence type="ECO:0000313" key="3">
    <source>
        <dbReference type="Proteomes" id="UP001524944"/>
    </source>
</evidence>
<dbReference type="InterPro" id="IPR043129">
    <property type="entry name" value="ATPase_NBD"/>
</dbReference>
<proteinExistence type="predicted"/>
<dbReference type="SUPFAM" id="SSF53067">
    <property type="entry name" value="Actin-like ATPase domain"/>
    <property type="match status" value="2"/>
</dbReference>
<name>A0ABT1Y4I5_9FIRM</name>
<keyword evidence="2" id="KW-0012">Acyltransferase</keyword>
<protein>
    <submittedName>
        <fullName evidence="2">tRNA (Adenosine(37)-N6)-threonylcarbamoyltransferase complex dimerization subunit type 1 TsaB</fullName>
        <ecNumber evidence="2">2.3.1.234</ecNumber>
    </submittedName>
</protein>
<feature type="domain" description="Gcp-like" evidence="1">
    <location>
        <begin position="33"/>
        <end position="228"/>
    </location>
</feature>